<keyword evidence="1" id="KW-0479">Metal-binding</keyword>
<dbReference type="CDD" id="cd00030">
    <property type="entry name" value="C2"/>
    <property type="match status" value="1"/>
</dbReference>
<dbReference type="PROSITE" id="PS50004">
    <property type="entry name" value="C2"/>
    <property type="match status" value="1"/>
</dbReference>
<dbReference type="PANTHER" id="PTHR45911">
    <property type="entry name" value="C2 DOMAIN-CONTAINING PROTEIN"/>
    <property type="match status" value="1"/>
</dbReference>
<feature type="domain" description="C2" evidence="3">
    <location>
        <begin position="1"/>
        <end position="100"/>
    </location>
</feature>
<keyword evidence="5" id="KW-1185">Reference proteome</keyword>
<dbReference type="Proteomes" id="UP000271241">
    <property type="component" value="Unassembled WGS sequence"/>
</dbReference>
<dbReference type="SUPFAM" id="SSF49562">
    <property type="entry name" value="C2 domain (Calcium/lipid-binding domain, CaLB)"/>
    <property type="match status" value="1"/>
</dbReference>
<dbReference type="PRINTS" id="PR00360">
    <property type="entry name" value="C2DOMAIN"/>
</dbReference>
<dbReference type="SMART" id="SM00239">
    <property type="entry name" value="C2"/>
    <property type="match status" value="1"/>
</dbReference>
<evidence type="ECO:0000259" key="3">
    <source>
        <dbReference type="PROSITE" id="PS50004"/>
    </source>
</evidence>
<name>A0A4V1IXB2_9FUNG</name>
<dbReference type="Gene3D" id="2.60.40.150">
    <property type="entry name" value="C2 domain"/>
    <property type="match status" value="1"/>
</dbReference>
<accession>A0A4V1IXB2</accession>
<evidence type="ECO:0000313" key="5">
    <source>
        <dbReference type="Proteomes" id="UP000271241"/>
    </source>
</evidence>
<dbReference type="InterPro" id="IPR000008">
    <property type="entry name" value="C2_dom"/>
</dbReference>
<dbReference type="Pfam" id="PF00168">
    <property type="entry name" value="C2"/>
    <property type="match status" value="1"/>
</dbReference>
<proteinExistence type="predicted"/>
<gene>
    <name evidence="4" type="ORF">THASP1DRAFT_21853</name>
</gene>
<dbReference type="PANTHER" id="PTHR45911:SF4">
    <property type="entry name" value="MULTIPLE C2 AND TRANSMEMBRANE DOMAIN-CONTAINING PROTEIN"/>
    <property type="match status" value="1"/>
</dbReference>
<keyword evidence="2" id="KW-0106">Calcium</keyword>
<dbReference type="OrthoDB" id="67700at2759"/>
<sequence>MVTLRIHLIEARGLAPKDSNGLADPYAVIRFSTSKKQTKTIYKTLDPVWDQGFSFDVNGGSSVVNITLWDKDTLGRDYMGEINVPAKHLFTRNCPRDEYHEGGQPMEFNDPRNMPVWYAVQSRNNNEQVSGSVLIKAGLYDNGKMHSDEEWIHGWSTICAQLAKQ</sequence>
<evidence type="ECO:0000256" key="2">
    <source>
        <dbReference type="ARBA" id="ARBA00022837"/>
    </source>
</evidence>
<dbReference type="EMBL" id="KZ992452">
    <property type="protein sequence ID" value="RKP10449.1"/>
    <property type="molecule type" value="Genomic_DNA"/>
</dbReference>
<dbReference type="AlphaFoldDB" id="A0A4V1IXB2"/>
<protein>
    <submittedName>
        <fullName evidence="4">C2 domain-containing protein</fullName>
    </submittedName>
</protein>
<dbReference type="GO" id="GO:0016020">
    <property type="term" value="C:membrane"/>
    <property type="evidence" value="ECO:0007669"/>
    <property type="project" value="TreeGrafter"/>
</dbReference>
<reference evidence="5" key="1">
    <citation type="journal article" date="2018" name="Nat. Microbiol.">
        <title>Leveraging single-cell genomics to expand the fungal tree of life.</title>
        <authorList>
            <person name="Ahrendt S.R."/>
            <person name="Quandt C.A."/>
            <person name="Ciobanu D."/>
            <person name="Clum A."/>
            <person name="Salamov A."/>
            <person name="Andreopoulos B."/>
            <person name="Cheng J.F."/>
            <person name="Woyke T."/>
            <person name="Pelin A."/>
            <person name="Henrissat B."/>
            <person name="Reynolds N.K."/>
            <person name="Benny G.L."/>
            <person name="Smith M.E."/>
            <person name="James T.Y."/>
            <person name="Grigoriev I.V."/>
        </authorList>
    </citation>
    <scope>NUCLEOTIDE SEQUENCE [LARGE SCALE GENOMIC DNA]</scope>
    <source>
        <strain evidence="5">RSA 1356</strain>
    </source>
</reference>
<dbReference type="InterPro" id="IPR035892">
    <property type="entry name" value="C2_domain_sf"/>
</dbReference>
<organism evidence="4 5">
    <name type="scientific">Thamnocephalis sphaerospora</name>
    <dbReference type="NCBI Taxonomy" id="78915"/>
    <lineage>
        <taxon>Eukaryota</taxon>
        <taxon>Fungi</taxon>
        <taxon>Fungi incertae sedis</taxon>
        <taxon>Zoopagomycota</taxon>
        <taxon>Zoopagomycotina</taxon>
        <taxon>Zoopagomycetes</taxon>
        <taxon>Zoopagales</taxon>
        <taxon>Sigmoideomycetaceae</taxon>
        <taxon>Thamnocephalis</taxon>
    </lineage>
</organism>
<evidence type="ECO:0000313" key="4">
    <source>
        <dbReference type="EMBL" id="RKP10449.1"/>
    </source>
</evidence>
<dbReference type="STRING" id="78915.A0A4V1IXB2"/>
<dbReference type="GO" id="GO:0005509">
    <property type="term" value="F:calcium ion binding"/>
    <property type="evidence" value="ECO:0007669"/>
    <property type="project" value="TreeGrafter"/>
</dbReference>
<evidence type="ECO:0000256" key="1">
    <source>
        <dbReference type="ARBA" id="ARBA00022723"/>
    </source>
</evidence>